<evidence type="ECO:0000313" key="2">
    <source>
        <dbReference type="Proteomes" id="UP001163046"/>
    </source>
</evidence>
<organism evidence="1 2">
    <name type="scientific">Desmophyllum pertusum</name>
    <dbReference type="NCBI Taxonomy" id="174260"/>
    <lineage>
        <taxon>Eukaryota</taxon>
        <taxon>Metazoa</taxon>
        <taxon>Cnidaria</taxon>
        <taxon>Anthozoa</taxon>
        <taxon>Hexacorallia</taxon>
        <taxon>Scleractinia</taxon>
        <taxon>Caryophylliina</taxon>
        <taxon>Caryophylliidae</taxon>
        <taxon>Desmophyllum</taxon>
    </lineage>
</organism>
<gene>
    <name evidence="1" type="ORF">OS493_035397</name>
</gene>
<protein>
    <submittedName>
        <fullName evidence="1">Uncharacterized protein</fullName>
    </submittedName>
</protein>
<sequence>MAEESIVGQNVAATTTITTRCATQTNTPYQYQASVSTVPTNKVTYTNPHRSMYSIRHTMLDQQKSSEPPPPYSGAAVRKFRGSVCSSKTLMVLYQNPSAPLLEQ</sequence>
<keyword evidence="2" id="KW-1185">Reference proteome</keyword>
<dbReference type="Proteomes" id="UP001163046">
    <property type="component" value="Unassembled WGS sequence"/>
</dbReference>
<evidence type="ECO:0000313" key="1">
    <source>
        <dbReference type="EMBL" id="KAJ7388839.1"/>
    </source>
</evidence>
<dbReference type="AlphaFoldDB" id="A0A9W9ZZG1"/>
<dbReference type="EMBL" id="MU825449">
    <property type="protein sequence ID" value="KAJ7388839.1"/>
    <property type="molecule type" value="Genomic_DNA"/>
</dbReference>
<comment type="caution">
    <text evidence="1">The sequence shown here is derived from an EMBL/GenBank/DDBJ whole genome shotgun (WGS) entry which is preliminary data.</text>
</comment>
<proteinExistence type="predicted"/>
<name>A0A9W9ZZG1_9CNID</name>
<reference evidence="1" key="1">
    <citation type="submission" date="2023-01" db="EMBL/GenBank/DDBJ databases">
        <title>Genome assembly of the deep-sea coral Lophelia pertusa.</title>
        <authorList>
            <person name="Herrera S."/>
            <person name="Cordes E."/>
        </authorList>
    </citation>
    <scope>NUCLEOTIDE SEQUENCE</scope>
    <source>
        <strain evidence="1">USNM1676648</strain>
        <tissue evidence="1">Polyp</tissue>
    </source>
</reference>
<accession>A0A9W9ZZG1</accession>